<dbReference type="SMART" id="SM00320">
    <property type="entry name" value="WD40"/>
    <property type="match status" value="8"/>
</dbReference>
<dbReference type="CDD" id="cd00200">
    <property type="entry name" value="WD40"/>
    <property type="match status" value="1"/>
</dbReference>
<dbReference type="PROSITE" id="PS00678">
    <property type="entry name" value="WD_REPEATS_1"/>
    <property type="match status" value="1"/>
</dbReference>
<feature type="repeat" description="WD" evidence="3">
    <location>
        <begin position="549"/>
        <end position="580"/>
    </location>
</feature>
<evidence type="ECO:0000313" key="6">
    <source>
        <dbReference type="EMBL" id="RQH57539.1"/>
    </source>
</evidence>
<feature type="repeat" description="WD" evidence="3">
    <location>
        <begin position="467"/>
        <end position="498"/>
    </location>
</feature>
<feature type="repeat" description="WD" evidence="3">
    <location>
        <begin position="508"/>
        <end position="539"/>
    </location>
</feature>
<dbReference type="PANTHER" id="PTHR19879:SF9">
    <property type="entry name" value="TRANSCRIPTION INITIATION FACTOR TFIID SUBUNIT 5"/>
    <property type="match status" value="1"/>
</dbReference>
<sequence length="658" mass="71524">MFGGGLSPLTPLSKGGTHQEEKVSLGKGKSLEEYGDVAKYGDVSPLVLLSKGGTNEEETNKKAPLGKGGLGGLKITISQESLPDATTPHSTLEDNNKKAPLPKEGLGGSEITVEVAHEILICHWSTLRWWLDENRSRLQQQRQMEQDAKKWVQHGRVDDFLLRGVALQNAEELYIKYGDELSELTQEFIEAGMALRQRQEEEKRLGKRRTILGLVSGLAIVSLLAVGAVWQWRRAVVGEMNAVLKGEIATLEYLGATSLGRQLDVIALGKKLKAGWVSLENRVRGIVLLQQTFDFEKWKEFKTLLDPSLIYHVSFSPDGKLLASAGYYGIVRVWQVDGTPVAVLEGHKDSVRHVSFSPDGKLLASASEDRTVRVWQVDGTPVATLDGHKGMVNHLSFSPDGKLLASASDDGTVRVWLPDGTPVATLDGHEYSIIHVSFSSDGKLLASASDDGTVRLWQADGTVVATLEGHKILVYHVSFSPDGKLLASASGDSTVRLWLPDGTAVATLEGHKILVYHVSFSPDGKLLASASGDSTVRLWLPDGTAVATLEGHKDWVNHLSFSPDGKLLASASGDGTVRLWLPDGTAVATLEGHKDWVNHLSFSPDGKLLASASHDGTVRLWNLNLDSLLKEGCDWVGDYLRNNPNVSEEDKRLCEGIE</sequence>
<feature type="repeat" description="WD" evidence="3">
    <location>
        <begin position="385"/>
        <end position="416"/>
    </location>
</feature>
<proteinExistence type="predicted"/>
<evidence type="ECO:0000256" key="1">
    <source>
        <dbReference type="ARBA" id="ARBA00022574"/>
    </source>
</evidence>
<keyword evidence="1 3" id="KW-0853">WD repeat</keyword>
<comment type="caution">
    <text evidence="6">The sequence shown here is derived from an EMBL/GenBank/DDBJ whole genome shotgun (WGS) entry which is preliminary data.</text>
</comment>
<dbReference type="InterPro" id="IPR015943">
    <property type="entry name" value="WD40/YVTN_repeat-like_dom_sf"/>
</dbReference>
<dbReference type="SUPFAM" id="SSF50998">
    <property type="entry name" value="Quinoprotein alcohol dehydrogenase-like"/>
    <property type="match status" value="1"/>
</dbReference>
<feature type="domain" description="Novel STAND NTPase 1" evidence="5">
    <location>
        <begin position="111"/>
        <end position="158"/>
    </location>
</feature>
<dbReference type="Pfam" id="PF20703">
    <property type="entry name" value="nSTAND1"/>
    <property type="match status" value="1"/>
</dbReference>
<name>A0A3N6PKF5_9CYAN</name>
<feature type="repeat" description="WD" evidence="3">
    <location>
        <begin position="310"/>
        <end position="337"/>
    </location>
</feature>
<feature type="repeat" description="WD" evidence="3">
    <location>
        <begin position="426"/>
        <end position="458"/>
    </location>
</feature>
<evidence type="ECO:0000313" key="7">
    <source>
        <dbReference type="Proteomes" id="UP000269154"/>
    </source>
</evidence>
<evidence type="ECO:0000259" key="5">
    <source>
        <dbReference type="Pfam" id="PF20703"/>
    </source>
</evidence>
<keyword evidence="2" id="KW-0677">Repeat</keyword>
<dbReference type="PANTHER" id="PTHR19879">
    <property type="entry name" value="TRANSCRIPTION INITIATION FACTOR TFIID"/>
    <property type="match status" value="1"/>
</dbReference>
<dbReference type="EMBL" id="RCBY01000002">
    <property type="protein sequence ID" value="RQH57539.1"/>
    <property type="molecule type" value="Genomic_DNA"/>
</dbReference>
<feature type="region of interest" description="Disordered" evidence="4">
    <location>
        <begin position="1"/>
        <end position="27"/>
    </location>
</feature>
<evidence type="ECO:0000256" key="3">
    <source>
        <dbReference type="PROSITE-ProRule" id="PRU00221"/>
    </source>
</evidence>
<dbReference type="Gene3D" id="2.130.10.10">
    <property type="entry name" value="YVTN repeat-like/Quinoprotein amine dehydrogenase"/>
    <property type="match status" value="4"/>
</dbReference>
<gene>
    <name evidence="6" type="ORF">D5R40_00770</name>
</gene>
<evidence type="ECO:0000256" key="2">
    <source>
        <dbReference type="ARBA" id="ARBA00022737"/>
    </source>
</evidence>
<protein>
    <recommendedName>
        <fullName evidence="5">Novel STAND NTPase 1 domain-containing protein</fullName>
    </recommendedName>
</protein>
<dbReference type="PROSITE" id="PS50294">
    <property type="entry name" value="WD_REPEATS_REGION"/>
    <property type="match status" value="7"/>
</dbReference>
<accession>A0A3N6PKF5</accession>
<dbReference type="PROSITE" id="PS50082">
    <property type="entry name" value="WD_REPEATS_2"/>
    <property type="match status" value="8"/>
</dbReference>
<dbReference type="InterPro" id="IPR020472">
    <property type="entry name" value="WD40_PAC1"/>
</dbReference>
<reference evidence="6 7" key="1">
    <citation type="journal article" date="2018" name="ACS Chem. Biol.">
        <title>Ketoreductase domain dysfunction expands chemodiversity: malyngamide biosynthesis in the cyanobacterium Okeania hirsuta.</title>
        <authorList>
            <person name="Moss N.A."/>
            <person name="Leao T."/>
            <person name="Rankin M."/>
            <person name="McCullough T.M."/>
            <person name="Qu P."/>
            <person name="Korobeynikov A."/>
            <person name="Smith J.L."/>
            <person name="Gerwick L."/>
            <person name="Gerwick W.H."/>
        </authorList>
    </citation>
    <scope>NUCLEOTIDE SEQUENCE [LARGE SCALE GENOMIC DNA]</scope>
    <source>
        <strain evidence="6 7">PAB10Feb10-1</strain>
    </source>
</reference>
<evidence type="ECO:0000256" key="4">
    <source>
        <dbReference type="SAM" id="MobiDB-lite"/>
    </source>
</evidence>
<dbReference type="InterPro" id="IPR049052">
    <property type="entry name" value="nSTAND1"/>
</dbReference>
<dbReference type="Pfam" id="PF00400">
    <property type="entry name" value="WD40"/>
    <property type="match status" value="8"/>
</dbReference>
<dbReference type="InterPro" id="IPR019775">
    <property type="entry name" value="WD40_repeat_CS"/>
</dbReference>
<feature type="compositionally biased region" description="Basic and acidic residues" evidence="4">
    <location>
        <begin position="17"/>
        <end position="27"/>
    </location>
</feature>
<dbReference type="AlphaFoldDB" id="A0A3N6PKF5"/>
<feature type="region of interest" description="Disordered" evidence="4">
    <location>
        <begin position="83"/>
        <end position="103"/>
    </location>
</feature>
<dbReference type="Proteomes" id="UP000269154">
    <property type="component" value="Unassembled WGS sequence"/>
</dbReference>
<feature type="repeat" description="WD" evidence="3">
    <location>
        <begin position="344"/>
        <end position="378"/>
    </location>
</feature>
<dbReference type="InterPro" id="IPR011047">
    <property type="entry name" value="Quinoprotein_ADH-like_sf"/>
</dbReference>
<feature type="repeat" description="WD" evidence="3">
    <location>
        <begin position="590"/>
        <end position="631"/>
    </location>
</feature>
<organism evidence="6 7">
    <name type="scientific">Okeania hirsuta</name>
    <dbReference type="NCBI Taxonomy" id="1458930"/>
    <lineage>
        <taxon>Bacteria</taxon>
        <taxon>Bacillati</taxon>
        <taxon>Cyanobacteriota</taxon>
        <taxon>Cyanophyceae</taxon>
        <taxon>Oscillatoriophycideae</taxon>
        <taxon>Oscillatoriales</taxon>
        <taxon>Microcoleaceae</taxon>
        <taxon>Okeania</taxon>
    </lineage>
</organism>
<dbReference type="PRINTS" id="PR00320">
    <property type="entry name" value="GPROTEINBRPT"/>
</dbReference>
<keyword evidence="7" id="KW-1185">Reference proteome</keyword>
<dbReference type="InterPro" id="IPR001680">
    <property type="entry name" value="WD40_rpt"/>
</dbReference>